<dbReference type="SMART" id="SM01179">
    <property type="entry name" value="DUF862"/>
    <property type="match status" value="1"/>
</dbReference>
<dbReference type="InterPro" id="IPR013535">
    <property type="entry name" value="PUL_dom"/>
</dbReference>
<dbReference type="Pfam" id="PF08324">
    <property type="entry name" value="PUL"/>
    <property type="match status" value="1"/>
</dbReference>
<evidence type="ECO:0000259" key="6">
    <source>
        <dbReference type="PROSITE" id="PS51396"/>
    </source>
</evidence>
<dbReference type="Gene3D" id="3.90.1720.30">
    <property type="entry name" value="PPPDE domains"/>
    <property type="match status" value="1"/>
</dbReference>
<dbReference type="InterPro" id="IPR011989">
    <property type="entry name" value="ARM-like"/>
</dbReference>
<evidence type="ECO:0000256" key="2">
    <source>
        <dbReference type="ARBA" id="ARBA00022670"/>
    </source>
</evidence>
<evidence type="ECO:0000259" key="5">
    <source>
        <dbReference type="PROSITE" id="PS51352"/>
    </source>
</evidence>
<dbReference type="PROSITE" id="PS51858">
    <property type="entry name" value="PPPDE"/>
    <property type="match status" value="1"/>
</dbReference>
<dbReference type="EMBL" id="JAVRRJ010000004">
    <property type="protein sequence ID" value="KAK5085492.1"/>
    <property type="molecule type" value="Genomic_DNA"/>
</dbReference>
<evidence type="ECO:0008006" key="10">
    <source>
        <dbReference type="Google" id="ProtNLM"/>
    </source>
</evidence>
<feature type="compositionally biased region" description="Polar residues" evidence="4">
    <location>
        <begin position="192"/>
        <end position="201"/>
    </location>
</feature>
<dbReference type="PROSITE" id="PS51396">
    <property type="entry name" value="PUL"/>
    <property type="match status" value="1"/>
</dbReference>
<feature type="domain" description="PUL" evidence="6">
    <location>
        <begin position="272"/>
        <end position="570"/>
    </location>
</feature>
<keyword evidence="2" id="KW-0645">Protease</keyword>
<feature type="region of interest" description="Disordered" evidence="4">
    <location>
        <begin position="151"/>
        <end position="209"/>
    </location>
</feature>
<keyword evidence="9" id="KW-1185">Reference proteome</keyword>
<dbReference type="GO" id="GO:0006508">
    <property type="term" value="P:proteolysis"/>
    <property type="evidence" value="ECO:0007669"/>
    <property type="project" value="UniProtKB-KW"/>
</dbReference>
<gene>
    <name evidence="8" type="ORF">LTR05_004777</name>
</gene>
<feature type="compositionally biased region" description="Polar residues" evidence="4">
    <location>
        <begin position="165"/>
        <end position="180"/>
    </location>
</feature>
<dbReference type="AlphaFoldDB" id="A0AAN7SZ41"/>
<dbReference type="InterPro" id="IPR013766">
    <property type="entry name" value="Thioredoxin_domain"/>
</dbReference>
<proteinExistence type="inferred from homology"/>
<dbReference type="PROSITE" id="PS51352">
    <property type="entry name" value="THIOREDOXIN_2"/>
    <property type="match status" value="1"/>
</dbReference>
<reference evidence="8 9" key="1">
    <citation type="submission" date="2023-08" db="EMBL/GenBank/DDBJ databases">
        <title>Black Yeasts Isolated from many extreme environments.</title>
        <authorList>
            <person name="Coleine C."/>
            <person name="Stajich J.E."/>
            <person name="Selbmann L."/>
        </authorList>
    </citation>
    <scope>NUCLEOTIDE SEQUENCE [LARGE SCALE GENOMIC DNA]</scope>
    <source>
        <strain evidence="8 9">CCFEE 5910</strain>
    </source>
</reference>
<protein>
    <recommendedName>
        <fullName evidence="10">Thioredoxin</fullName>
    </recommendedName>
</protein>
<dbReference type="Proteomes" id="UP001309876">
    <property type="component" value="Unassembled WGS sequence"/>
</dbReference>
<dbReference type="InterPro" id="IPR008580">
    <property type="entry name" value="PPPDE_dom"/>
</dbReference>
<dbReference type="SUPFAM" id="SSF52833">
    <property type="entry name" value="Thioredoxin-like"/>
    <property type="match status" value="1"/>
</dbReference>
<dbReference type="GO" id="GO:0008233">
    <property type="term" value="F:peptidase activity"/>
    <property type="evidence" value="ECO:0007669"/>
    <property type="project" value="UniProtKB-KW"/>
</dbReference>
<evidence type="ECO:0000259" key="7">
    <source>
        <dbReference type="PROSITE" id="PS51858"/>
    </source>
</evidence>
<dbReference type="CDD" id="cd02947">
    <property type="entry name" value="TRX_family"/>
    <property type="match status" value="1"/>
</dbReference>
<dbReference type="Gene3D" id="3.40.30.10">
    <property type="entry name" value="Glutaredoxin"/>
    <property type="match status" value="1"/>
</dbReference>
<dbReference type="PANTHER" id="PTHR12378:SF7">
    <property type="entry name" value="DESUMOYLATING ISOPEPTIDASE 1"/>
    <property type="match status" value="1"/>
</dbReference>
<name>A0AAN7SZ41_9EURO</name>
<evidence type="ECO:0000313" key="9">
    <source>
        <dbReference type="Proteomes" id="UP001309876"/>
    </source>
</evidence>
<evidence type="ECO:0000313" key="8">
    <source>
        <dbReference type="EMBL" id="KAK5085492.1"/>
    </source>
</evidence>
<dbReference type="PANTHER" id="PTHR12378">
    <property type="entry name" value="DESUMOYLATING ISOPEPTIDASE"/>
    <property type="match status" value="1"/>
</dbReference>
<comment type="caution">
    <text evidence="8">The sequence shown here is derived from an EMBL/GenBank/DDBJ whole genome shotgun (WGS) entry which is preliminary data.</text>
</comment>
<accession>A0AAN7SZ41</accession>
<evidence type="ECO:0000256" key="1">
    <source>
        <dbReference type="ARBA" id="ARBA00008140"/>
    </source>
</evidence>
<organism evidence="8 9">
    <name type="scientific">Lithohypha guttulata</name>
    <dbReference type="NCBI Taxonomy" id="1690604"/>
    <lineage>
        <taxon>Eukaryota</taxon>
        <taxon>Fungi</taxon>
        <taxon>Dikarya</taxon>
        <taxon>Ascomycota</taxon>
        <taxon>Pezizomycotina</taxon>
        <taxon>Eurotiomycetes</taxon>
        <taxon>Chaetothyriomycetidae</taxon>
        <taxon>Chaetothyriales</taxon>
        <taxon>Trichomeriaceae</taxon>
        <taxon>Lithohypha</taxon>
    </lineage>
</organism>
<dbReference type="InterPro" id="IPR042266">
    <property type="entry name" value="PPPDE_sf"/>
</dbReference>
<dbReference type="InterPro" id="IPR036249">
    <property type="entry name" value="Thioredoxin-like_sf"/>
</dbReference>
<evidence type="ECO:0000256" key="4">
    <source>
        <dbReference type="SAM" id="MobiDB-lite"/>
    </source>
</evidence>
<comment type="similarity">
    <text evidence="1">Belongs to the DeSI family.</text>
</comment>
<dbReference type="Pfam" id="PF00085">
    <property type="entry name" value="Thioredoxin"/>
    <property type="match status" value="1"/>
</dbReference>
<feature type="domain" description="Thioredoxin" evidence="5">
    <location>
        <begin position="160"/>
        <end position="308"/>
    </location>
</feature>
<feature type="domain" description="PPPDE" evidence="7">
    <location>
        <begin position="1"/>
        <end position="141"/>
    </location>
</feature>
<dbReference type="GO" id="GO:0070646">
    <property type="term" value="P:protein modification by small protein removal"/>
    <property type="evidence" value="ECO:0007669"/>
    <property type="project" value="TreeGrafter"/>
</dbReference>
<sequence length="573" mass="63531">MDVELYVYDLSRGMARQYSMAIAGVQIDAIYHTAIVFGGVEYFFGQGVHRKVPGSTHHGRPMKVVRLGKTELPPEVIEEYLESLEAIYTPESYDLFLHNCNNFSQDLSVFLVGKSIPDEIRNLPETFLRTPIGQMLRSQLDQSMRQMTQAPDAVAGRSVVRPTAPVSNSVAPRPTTNGAQSHVKHGPGVFQNGLQQQSQSGRVHYPKSTSDLDKLLRQAENSCAAIFFTSATCPPCKMVYPAYDELAAEAGDKAVLIKVDVSQVYDIAMRYQVRATPTFMTFLKGKKDQEWSGADAARLRGNIRLLVQMAHPQHAHSRLRLPSLQQKIKTPIMYTKVPPMEKLLGKIGKPAEEQPVQELVGYIRSREKNGMTDTAISNLHNFSDWFTNKFSQLPAEIHFAIIDLVRIAATDTRAVTLQLFCNMFGSGVWQEALLSKSNEVRGMIERLASGCLLAQHNNARSLAAALIYNLAAHDHNERVDGRMDKLDVSSMGDLEAALVQAVIDEEESVETLHALLLALGLILYGGPTDSSTWELCMATELRESLKAKRKMAAFSKEPLLEELEELLAKGGSS</sequence>
<keyword evidence="3" id="KW-0378">Hydrolase</keyword>
<evidence type="ECO:0000256" key="3">
    <source>
        <dbReference type="ARBA" id="ARBA00022801"/>
    </source>
</evidence>
<dbReference type="Gene3D" id="1.25.10.10">
    <property type="entry name" value="Leucine-rich Repeat Variant"/>
    <property type="match status" value="1"/>
</dbReference>
<dbReference type="Pfam" id="PF05903">
    <property type="entry name" value="Peptidase_C97"/>
    <property type="match status" value="1"/>
</dbReference>